<name>A0A1I2GGW2_9ACTN</name>
<organism evidence="4 5">
    <name type="scientific">Actinacidiphila alni</name>
    <dbReference type="NCBI Taxonomy" id="380248"/>
    <lineage>
        <taxon>Bacteria</taxon>
        <taxon>Bacillati</taxon>
        <taxon>Actinomycetota</taxon>
        <taxon>Actinomycetes</taxon>
        <taxon>Kitasatosporales</taxon>
        <taxon>Streptomycetaceae</taxon>
        <taxon>Actinacidiphila</taxon>
    </lineage>
</organism>
<dbReference type="STRING" id="380248.SAMN05216251_10917"/>
<feature type="chain" id="PRO_5038654245" description="Lytic transglycosylase" evidence="3">
    <location>
        <begin position="39"/>
        <end position="281"/>
    </location>
</feature>
<reference evidence="4 5" key="1">
    <citation type="submission" date="2016-10" db="EMBL/GenBank/DDBJ databases">
        <authorList>
            <person name="de Groot N.N."/>
        </authorList>
    </citation>
    <scope>NUCLEOTIDE SEQUENCE [LARGE SCALE GENOMIC DNA]</scope>
    <source>
        <strain evidence="4 5">CGMCC 4.3510</strain>
    </source>
</reference>
<dbReference type="RefSeq" id="WP_093714344.1">
    <property type="nucleotide sequence ID" value="NZ_FONG01000009.1"/>
</dbReference>
<dbReference type="Proteomes" id="UP000199323">
    <property type="component" value="Unassembled WGS sequence"/>
</dbReference>
<gene>
    <name evidence="4" type="ORF">SAMN05216251_10917</name>
</gene>
<proteinExistence type="predicted"/>
<dbReference type="InterPro" id="IPR023346">
    <property type="entry name" value="Lysozyme-like_dom_sf"/>
</dbReference>
<evidence type="ECO:0000256" key="2">
    <source>
        <dbReference type="SAM" id="MobiDB-lite"/>
    </source>
</evidence>
<feature type="signal peptide" evidence="3">
    <location>
        <begin position="1"/>
        <end position="38"/>
    </location>
</feature>
<evidence type="ECO:0008006" key="6">
    <source>
        <dbReference type="Google" id="ProtNLM"/>
    </source>
</evidence>
<feature type="compositionally biased region" description="Low complexity" evidence="2">
    <location>
        <begin position="160"/>
        <end position="174"/>
    </location>
</feature>
<dbReference type="AlphaFoldDB" id="A0A1I2GGW2"/>
<evidence type="ECO:0000256" key="3">
    <source>
        <dbReference type="SAM" id="SignalP"/>
    </source>
</evidence>
<feature type="region of interest" description="Disordered" evidence="2">
    <location>
        <begin position="144"/>
        <end position="176"/>
    </location>
</feature>
<keyword evidence="5" id="KW-1185">Reference proteome</keyword>
<dbReference type="OrthoDB" id="4629613at2"/>
<protein>
    <recommendedName>
        <fullName evidence="6">Lytic transglycosylase</fullName>
    </recommendedName>
</protein>
<sequence length="281" mass="28553">MQLPTIPKIGRLTKTHKITAAGAAAAAAVVLAVTGLQATGGTASASASAAAVGDPTGFQVTAEQQAKSVNSIDAQAGVAKQRAVTEAAAKKKAAEEAAKKKAAAEAAAKKKAAEEAAAKKKAAADAAAKKAAAEAAAKKKAAQDAAAQRAKDKAAANRSTTRTAVQSTPQTTTTYSNDLDGWIKQSLAIMAQHGIPGSYDGIYRNIMRESSGNPQAINLYDSNAAAGIPSKGLLQVIDPTFQAYHVDGTSWDIYDPVANITAACNYAAANYGSMDNVDSAY</sequence>
<dbReference type="SUPFAM" id="SSF53955">
    <property type="entry name" value="Lysozyme-like"/>
    <property type="match status" value="1"/>
</dbReference>
<feature type="coiled-coil region" evidence="1">
    <location>
        <begin position="87"/>
        <end position="130"/>
    </location>
</feature>
<accession>A0A1I2GGW2</accession>
<evidence type="ECO:0000313" key="4">
    <source>
        <dbReference type="EMBL" id="SFF16087.1"/>
    </source>
</evidence>
<dbReference type="EMBL" id="FONG01000009">
    <property type="protein sequence ID" value="SFF16087.1"/>
    <property type="molecule type" value="Genomic_DNA"/>
</dbReference>
<keyword evidence="3" id="KW-0732">Signal</keyword>
<keyword evidence="1" id="KW-0175">Coiled coil</keyword>
<evidence type="ECO:0000256" key="1">
    <source>
        <dbReference type="SAM" id="Coils"/>
    </source>
</evidence>
<evidence type="ECO:0000313" key="5">
    <source>
        <dbReference type="Proteomes" id="UP000199323"/>
    </source>
</evidence>